<feature type="compositionally biased region" description="Basic and acidic residues" evidence="1">
    <location>
        <begin position="597"/>
        <end position="609"/>
    </location>
</feature>
<gene>
    <name evidence="2" type="ORF">AK88_02452</name>
</gene>
<sequence length="1781" mass="202214">MGTQDAQSKHGKEGTEGTSRQDEQGVHTRGDSLGSIDDYHLLSCEGIGESELKDMDKELEKMTNMGELKEMTSKEFRELMGGGDLHGGRDLDEGDKLGVDFNLGRNSQQKNNLPRYSQLSFLNDDFQFKEDSHFTNLNSKSSRRRDSHLSLGNMRNSSIFNLSVTDDNGKRWSQNYTSGGNEIFHASLSRTDNAYDSDLITPSPSKVEGSSEVDPDKGGEMGDPRSGVQSGARSGRRSIDVLEEELDKLKRGFLLNSGEKSHMSDKSNEDMMDGGYASDSEFLKRTSLDKKISVDLNFGNDDSLNNSRLSNGSYSLWESRISTSRKIRLNNETPKKGILKMSNSLSPIKEVVPPENISARKKSVQFSHRSIAVFDDKEKVSPLHLTQFTRISSDSNNSEMKQKSASNGSSSDKEKVDTFQHNLASCMDKSPIDELLYRYDSLNGAKRNSIEYPVDGNAPNDFMRRLSSESMRFKTKTSVDMVQSARLSPIKNRFQGANIKKSTHLDRSKEKGEEEEKKEDHDDDVLHKLLTTDIDQIKEEDFLNYSLLSDSREFKSYGRVGSEDVYERAPSQHSKGGGESQKGVDGDEVEGATTSYRVKEEQGIGRSGEEVEEDPLDANNANSAEGQCKEEEVRQDTQVGTAGRKSILERLPTDEAVAPKENVTIQYRASTHRRSEHTRGVTTQDSLSEGDKGNENAGESGNVKDGERHAANAGHLEGETQGMQQRNKRDEPIWRPFAERRHGTQRETINIGAVPKEVQHNSFKVAKANRRASYSVNMHARDDEAQAKFRNRKSLSERGETGGKTQVGSASRMSVVANDEVGQEEGKHCRLKELPGTGAEEDDMGDMDEVEEAEEDKEAMLQKAKLFNRAGGEQYTEEGCYGELYAGDEDHVQVALGEATQLKARGRYTTHIDQGGFGGGSSDDLHELGKHARANSDEGNYKKYVYDEVARGEEDVGEGFFVEGGLNLAEEEEASHSADMGPYRGEEAAHEVEEAAHEGEEAMHQDDETQHEVDDAEERNRQEQTRREWTEQKQQLKKKLNENLIKKQEMIKQMTLAIVRRCRIYSLKELKSNKRNLMNLMHLYEHIRDMMFSFVGKINHLNNVSVKLDDAILKYEVTQLKCSRTKKAIETLKKYNGKMETKVKEKKNLLAKQDNVLSKKMKKIEAMTMELTKLKNIYNEGSLRKQEIHLINLYKRKMEELKSIELVKGLVINNFNKYGINFELLNFNYFNFSTLYDYRGVDSFFLHEGDVVMNRLGQNREEHVFNGGEAAQQQHQQHQQQQQQQHKGETTSGVANGMAVSSITAANNTHGSGPAQDGEYLRKGMTHNLYEISDLYERECKLKNSFRTRKGKRNATILNSHVSEEDMNSAWPYNITVDIIFCNMSNVGVQREADNYIVSSPVKIKNMKHLIANKMHLLGGENGGVGTLGCTSAEASRKYIKLFRPYKIQMNSFVNFKDITLTTYYKYISSDNLYHHIWNKRHDRESYSLKVNSLQDDERQKRRKNVHLVKKNMESYSYYCSDNHVGVEWKVQLEIVKYKLLEVVNRRLQRYTNRESANLVNGNANTLHQRHGNANEPNFQQKAEVATAKPNKEALMYLVEEAEYCSIILNNVLSQYKHLLKCFLCLSNTYFDYNQHVVIFKTIVLSQQICPHPFWLYLYINLEEAFTFASLLHGIVQVKVESVDEEDKYNEDCKALNSNIVKTLQQCIFALKSKPLDLSERINSYNVVDVIYAVVMNENYNFHSYQNNLEDNIKKLTSCDTFINGVVSKNIVVPVEIKKVM</sequence>
<feature type="region of interest" description="Disordered" evidence="1">
    <location>
        <begin position="493"/>
        <end position="522"/>
    </location>
</feature>
<feature type="compositionally biased region" description="Acidic residues" evidence="1">
    <location>
        <begin position="839"/>
        <end position="857"/>
    </location>
</feature>
<dbReference type="VEuPathDB" id="PlasmoDB:AK88_02452"/>
<feature type="region of interest" description="Disordered" evidence="1">
    <location>
        <begin position="195"/>
        <end position="237"/>
    </location>
</feature>
<name>A0A0D9QLM1_PLAFR</name>
<proteinExistence type="predicted"/>
<dbReference type="Proteomes" id="UP000054561">
    <property type="component" value="Unassembled WGS sequence"/>
</dbReference>
<dbReference type="RefSeq" id="XP_012335500.1">
    <property type="nucleotide sequence ID" value="XM_012480077.1"/>
</dbReference>
<feature type="compositionally biased region" description="Low complexity" evidence="1">
    <location>
        <begin position="1272"/>
        <end position="1285"/>
    </location>
</feature>
<dbReference type="GeneID" id="24267766"/>
<feature type="compositionally biased region" description="Polar residues" evidence="1">
    <location>
        <begin position="803"/>
        <end position="812"/>
    </location>
</feature>
<feature type="compositionally biased region" description="Basic and acidic residues" evidence="1">
    <location>
        <begin position="7"/>
        <end position="30"/>
    </location>
</feature>
<dbReference type="PANTHER" id="PTHR14754">
    <property type="entry name" value="TRANSCRIPTION ELONGATION FACTOR A"/>
    <property type="match status" value="1"/>
</dbReference>
<feature type="compositionally biased region" description="Basic and acidic residues" evidence="1">
    <location>
        <begin position="503"/>
        <end position="522"/>
    </location>
</feature>
<accession>A0A0D9QLM1</accession>
<feature type="region of interest" description="Disordered" evidence="1">
    <location>
        <begin position="786"/>
        <end position="859"/>
    </location>
</feature>
<evidence type="ECO:0000256" key="1">
    <source>
        <dbReference type="SAM" id="MobiDB-lite"/>
    </source>
</evidence>
<protein>
    <submittedName>
        <fullName evidence="2">Uncharacterized protein</fullName>
    </submittedName>
</protein>
<dbReference type="OrthoDB" id="378597at2759"/>
<organism evidence="2 3">
    <name type="scientific">Plasmodium fragile</name>
    <dbReference type="NCBI Taxonomy" id="5857"/>
    <lineage>
        <taxon>Eukaryota</taxon>
        <taxon>Sar</taxon>
        <taxon>Alveolata</taxon>
        <taxon>Apicomplexa</taxon>
        <taxon>Aconoidasida</taxon>
        <taxon>Haemosporida</taxon>
        <taxon>Plasmodiidae</taxon>
        <taxon>Plasmodium</taxon>
        <taxon>Plasmodium (Plasmodium)</taxon>
    </lineage>
</organism>
<evidence type="ECO:0000313" key="3">
    <source>
        <dbReference type="Proteomes" id="UP000054561"/>
    </source>
</evidence>
<feature type="region of interest" description="Disordered" evidence="1">
    <location>
        <begin position="558"/>
        <end position="747"/>
    </location>
</feature>
<evidence type="ECO:0000313" key="2">
    <source>
        <dbReference type="EMBL" id="KJP87848.1"/>
    </source>
</evidence>
<keyword evidence="3" id="KW-1185">Reference proteome</keyword>
<feature type="compositionally biased region" description="Basic and acidic residues" evidence="1">
    <location>
        <begin position="824"/>
        <end position="833"/>
    </location>
</feature>
<feature type="compositionally biased region" description="Basic and acidic residues" evidence="1">
    <location>
        <begin position="558"/>
        <end position="567"/>
    </location>
</feature>
<feature type="region of interest" description="Disordered" evidence="1">
    <location>
        <begin position="1"/>
        <end position="35"/>
    </location>
</feature>
<feature type="compositionally biased region" description="Polar residues" evidence="1">
    <location>
        <begin position="391"/>
        <end position="410"/>
    </location>
</feature>
<dbReference type="EMBL" id="KQ001668">
    <property type="protein sequence ID" value="KJP87848.1"/>
    <property type="molecule type" value="Genomic_DNA"/>
</dbReference>
<feature type="compositionally biased region" description="Basic and acidic residues" evidence="1">
    <location>
        <begin position="214"/>
        <end position="223"/>
    </location>
</feature>
<dbReference type="PANTHER" id="PTHR14754:SF35">
    <property type="entry name" value="TYPE VII SECRETION SYSTEM ACCESSORY FACTOR ESAA"/>
    <property type="match status" value="1"/>
</dbReference>
<reference evidence="2 3" key="1">
    <citation type="submission" date="2014-03" db="EMBL/GenBank/DDBJ databases">
        <title>The Genome Sequence of Plasmodium fragile nilgiri.</title>
        <authorList>
            <consortium name="The Broad Institute Genomics Platform"/>
            <consortium name="The Broad Institute Genome Sequencing Center for Infectious Disease"/>
            <person name="Neafsey D."/>
            <person name="Duraisingh M."/>
            <person name="Young S.K."/>
            <person name="Zeng Q."/>
            <person name="Gargeya S."/>
            <person name="Abouelleil A."/>
            <person name="Alvarado L."/>
            <person name="Chapman S.B."/>
            <person name="Gainer-Dewar J."/>
            <person name="Goldberg J."/>
            <person name="Griggs A."/>
            <person name="Gujja S."/>
            <person name="Hansen M."/>
            <person name="Howarth C."/>
            <person name="Imamovic A."/>
            <person name="Larimer J."/>
            <person name="Pearson M."/>
            <person name="Poon T.W."/>
            <person name="Priest M."/>
            <person name="Roberts A."/>
            <person name="Saif S."/>
            <person name="Shea T."/>
            <person name="Sykes S."/>
            <person name="Wortman J."/>
            <person name="Nusbaum C."/>
            <person name="Birren B."/>
        </authorList>
    </citation>
    <scope>NUCLEOTIDE SEQUENCE [LARGE SCALE GENOMIC DNA]</scope>
    <source>
        <strain evidence="3">nilgiri</strain>
    </source>
</reference>
<dbReference type="OMA" id="TTYYKYI"/>
<feature type="region of interest" description="Disordered" evidence="1">
    <location>
        <begin position="993"/>
        <end position="1030"/>
    </location>
</feature>
<feature type="compositionally biased region" description="Basic and acidic residues" evidence="1">
    <location>
        <begin position="727"/>
        <end position="745"/>
    </location>
</feature>
<feature type="region of interest" description="Disordered" evidence="1">
    <location>
        <begin position="391"/>
        <end position="416"/>
    </location>
</feature>
<feature type="compositionally biased region" description="Polar residues" evidence="1">
    <location>
        <begin position="195"/>
        <end position="204"/>
    </location>
</feature>
<feature type="region of interest" description="Disordered" evidence="1">
    <location>
        <begin position="1268"/>
        <end position="1293"/>
    </location>
</feature>